<protein>
    <submittedName>
        <fullName evidence="1">Uncharacterized protein</fullName>
    </submittedName>
</protein>
<gene>
    <name evidence="1" type="ORF">BD410DRAFT_787297</name>
</gene>
<sequence length="67" mass="7366">YLVPIAPFFARTISATLINRIILNLREATVRKFSVDESSPGLSEHISVGGINIDLESPTIFFGSWTS</sequence>
<dbReference type="Proteomes" id="UP000294933">
    <property type="component" value="Unassembled WGS sequence"/>
</dbReference>
<organism evidence="1 2">
    <name type="scientific">Rickenella mellea</name>
    <dbReference type="NCBI Taxonomy" id="50990"/>
    <lineage>
        <taxon>Eukaryota</taxon>
        <taxon>Fungi</taxon>
        <taxon>Dikarya</taxon>
        <taxon>Basidiomycota</taxon>
        <taxon>Agaricomycotina</taxon>
        <taxon>Agaricomycetes</taxon>
        <taxon>Hymenochaetales</taxon>
        <taxon>Rickenellaceae</taxon>
        <taxon>Rickenella</taxon>
    </lineage>
</organism>
<name>A0A4Y7Q9C1_9AGAM</name>
<proteinExistence type="predicted"/>
<evidence type="ECO:0000313" key="1">
    <source>
        <dbReference type="EMBL" id="TDL23459.1"/>
    </source>
</evidence>
<dbReference type="EMBL" id="ML170170">
    <property type="protein sequence ID" value="TDL23459.1"/>
    <property type="molecule type" value="Genomic_DNA"/>
</dbReference>
<accession>A0A4Y7Q9C1</accession>
<reference evidence="1 2" key="1">
    <citation type="submission" date="2018-06" db="EMBL/GenBank/DDBJ databases">
        <title>A transcriptomic atlas of mushroom development highlights an independent origin of complex multicellularity.</title>
        <authorList>
            <consortium name="DOE Joint Genome Institute"/>
            <person name="Krizsan K."/>
            <person name="Almasi E."/>
            <person name="Merenyi Z."/>
            <person name="Sahu N."/>
            <person name="Viragh M."/>
            <person name="Koszo T."/>
            <person name="Mondo S."/>
            <person name="Kiss B."/>
            <person name="Balint B."/>
            <person name="Kues U."/>
            <person name="Barry K."/>
            <person name="Hegedus J.C."/>
            <person name="Henrissat B."/>
            <person name="Johnson J."/>
            <person name="Lipzen A."/>
            <person name="Ohm R."/>
            <person name="Nagy I."/>
            <person name="Pangilinan J."/>
            <person name="Yan J."/>
            <person name="Xiong Y."/>
            <person name="Grigoriev I.V."/>
            <person name="Hibbett D.S."/>
            <person name="Nagy L.G."/>
        </authorList>
    </citation>
    <scope>NUCLEOTIDE SEQUENCE [LARGE SCALE GENOMIC DNA]</scope>
    <source>
        <strain evidence="1 2">SZMC22713</strain>
    </source>
</reference>
<dbReference type="AlphaFoldDB" id="A0A4Y7Q9C1"/>
<feature type="non-terminal residue" evidence="1">
    <location>
        <position position="1"/>
    </location>
</feature>
<keyword evidence="2" id="KW-1185">Reference proteome</keyword>
<evidence type="ECO:0000313" key="2">
    <source>
        <dbReference type="Proteomes" id="UP000294933"/>
    </source>
</evidence>
<dbReference type="VEuPathDB" id="FungiDB:BD410DRAFT_787297"/>